<protein>
    <submittedName>
        <fullName evidence="4">Chaperone protein DnaJ</fullName>
    </submittedName>
</protein>
<keyword evidence="1" id="KW-0143">Chaperone</keyword>
<dbReference type="GO" id="GO:0051082">
    <property type="term" value="F:unfolded protein binding"/>
    <property type="evidence" value="ECO:0007669"/>
    <property type="project" value="TreeGrafter"/>
</dbReference>
<dbReference type="Proteomes" id="UP001431209">
    <property type="component" value="Unassembled WGS sequence"/>
</dbReference>
<dbReference type="GO" id="GO:0042026">
    <property type="term" value="P:protein refolding"/>
    <property type="evidence" value="ECO:0007669"/>
    <property type="project" value="TreeGrafter"/>
</dbReference>
<dbReference type="InterPro" id="IPR036869">
    <property type="entry name" value="J_dom_sf"/>
</dbReference>
<feature type="domain" description="J" evidence="3">
    <location>
        <begin position="7"/>
        <end position="70"/>
    </location>
</feature>
<accession>A0AAW2YVT5</accession>
<evidence type="ECO:0000259" key="3">
    <source>
        <dbReference type="PROSITE" id="PS50076"/>
    </source>
</evidence>
<dbReference type="SMART" id="SM00271">
    <property type="entry name" value="DnaJ"/>
    <property type="match status" value="1"/>
</dbReference>
<dbReference type="InterPro" id="IPR001623">
    <property type="entry name" value="DnaJ_domain"/>
</dbReference>
<dbReference type="PRINTS" id="PR00625">
    <property type="entry name" value="JDOMAIN"/>
</dbReference>
<comment type="caution">
    <text evidence="4">The sequence shown here is derived from an EMBL/GenBank/DDBJ whole genome shotgun (WGS) entry which is preliminary data.</text>
</comment>
<dbReference type="GO" id="GO:0005737">
    <property type="term" value="C:cytoplasm"/>
    <property type="evidence" value="ECO:0007669"/>
    <property type="project" value="TreeGrafter"/>
</dbReference>
<dbReference type="EMBL" id="JAOPGA020000734">
    <property type="protein sequence ID" value="KAL0481179.1"/>
    <property type="molecule type" value="Genomic_DNA"/>
</dbReference>
<keyword evidence="5" id="KW-1185">Reference proteome</keyword>
<dbReference type="PANTHER" id="PTHR43096:SF52">
    <property type="entry name" value="DNAJ HOMOLOG 1, MITOCHONDRIAL-RELATED"/>
    <property type="match status" value="1"/>
</dbReference>
<dbReference type="AlphaFoldDB" id="A0AAW2YVT5"/>
<dbReference type="CDD" id="cd06257">
    <property type="entry name" value="DnaJ"/>
    <property type="match status" value="1"/>
</dbReference>
<feature type="region of interest" description="Disordered" evidence="2">
    <location>
        <begin position="93"/>
        <end position="113"/>
    </location>
</feature>
<evidence type="ECO:0000313" key="4">
    <source>
        <dbReference type="EMBL" id="KAL0481179.1"/>
    </source>
</evidence>
<sequence length="138" mass="15529">MSEEKRDYYEVLGVSREASAQDIAKAYKTLARKYHPDLNPDASEEAFKEIGAAYEVLKDPSKKEIYDQYGEEGLQNGGPPPSGMNFFDLLTGNVGRGKPKGPQKAEISQTSNARISRRTLQWLNAQNPRHKDTYMSNM</sequence>
<proteinExistence type="predicted"/>
<evidence type="ECO:0000256" key="2">
    <source>
        <dbReference type="SAM" id="MobiDB-lite"/>
    </source>
</evidence>
<dbReference type="Pfam" id="PF00226">
    <property type="entry name" value="DnaJ"/>
    <property type="match status" value="1"/>
</dbReference>
<dbReference type="InterPro" id="IPR018253">
    <property type="entry name" value="DnaJ_domain_CS"/>
</dbReference>
<dbReference type="PROSITE" id="PS50076">
    <property type="entry name" value="DNAJ_2"/>
    <property type="match status" value="1"/>
</dbReference>
<gene>
    <name evidence="4" type="ORF">AKO1_012590</name>
</gene>
<reference evidence="4 5" key="1">
    <citation type="submission" date="2024-03" db="EMBL/GenBank/DDBJ databases">
        <title>The Acrasis kona genome and developmental transcriptomes reveal deep origins of eukaryotic multicellular pathways.</title>
        <authorList>
            <person name="Sheikh S."/>
            <person name="Fu C.-J."/>
            <person name="Brown M.W."/>
            <person name="Baldauf S.L."/>
        </authorList>
    </citation>
    <scope>NUCLEOTIDE SEQUENCE [LARGE SCALE GENOMIC DNA]</scope>
    <source>
        <strain evidence="4 5">ATCC MYA-3509</strain>
    </source>
</reference>
<dbReference type="PROSITE" id="PS00636">
    <property type="entry name" value="DNAJ_1"/>
    <property type="match status" value="1"/>
</dbReference>
<dbReference type="SUPFAM" id="SSF46565">
    <property type="entry name" value="Chaperone J-domain"/>
    <property type="match status" value="1"/>
</dbReference>
<dbReference type="Gene3D" id="1.10.287.110">
    <property type="entry name" value="DnaJ domain"/>
    <property type="match status" value="1"/>
</dbReference>
<name>A0AAW2YVT5_9EUKA</name>
<evidence type="ECO:0000256" key="1">
    <source>
        <dbReference type="ARBA" id="ARBA00023186"/>
    </source>
</evidence>
<dbReference type="PANTHER" id="PTHR43096">
    <property type="entry name" value="DNAJ HOMOLOG 1, MITOCHONDRIAL-RELATED"/>
    <property type="match status" value="1"/>
</dbReference>
<organism evidence="4 5">
    <name type="scientific">Acrasis kona</name>
    <dbReference type="NCBI Taxonomy" id="1008807"/>
    <lineage>
        <taxon>Eukaryota</taxon>
        <taxon>Discoba</taxon>
        <taxon>Heterolobosea</taxon>
        <taxon>Tetramitia</taxon>
        <taxon>Eutetramitia</taxon>
        <taxon>Acrasidae</taxon>
        <taxon>Acrasis</taxon>
    </lineage>
</organism>
<evidence type="ECO:0000313" key="5">
    <source>
        <dbReference type="Proteomes" id="UP001431209"/>
    </source>
</evidence>